<evidence type="ECO:0000313" key="2">
    <source>
        <dbReference type="WBParaSite" id="nRc.2.0.1.t34624-RA"/>
    </source>
</evidence>
<dbReference type="WBParaSite" id="nRc.2.0.1.t34624-RA">
    <property type="protein sequence ID" value="nRc.2.0.1.t34624-RA"/>
    <property type="gene ID" value="nRc.2.0.1.g34624"/>
</dbReference>
<organism evidence="1 2">
    <name type="scientific">Romanomermis culicivorax</name>
    <name type="common">Nematode worm</name>
    <dbReference type="NCBI Taxonomy" id="13658"/>
    <lineage>
        <taxon>Eukaryota</taxon>
        <taxon>Metazoa</taxon>
        <taxon>Ecdysozoa</taxon>
        <taxon>Nematoda</taxon>
        <taxon>Enoplea</taxon>
        <taxon>Dorylaimia</taxon>
        <taxon>Mermithida</taxon>
        <taxon>Mermithoidea</taxon>
        <taxon>Mermithidae</taxon>
        <taxon>Romanomermis</taxon>
    </lineage>
</organism>
<keyword evidence="1" id="KW-1185">Reference proteome</keyword>
<dbReference type="Proteomes" id="UP000887565">
    <property type="component" value="Unplaced"/>
</dbReference>
<reference evidence="2" key="1">
    <citation type="submission" date="2022-11" db="UniProtKB">
        <authorList>
            <consortium name="WormBaseParasite"/>
        </authorList>
    </citation>
    <scope>IDENTIFICATION</scope>
</reference>
<proteinExistence type="predicted"/>
<name>A0A915K8D0_ROMCU</name>
<protein>
    <submittedName>
        <fullName evidence="2">Uncharacterized protein</fullName>
    </submittedName>
</protein>
<dbReference type="AlphaFoldDB" id="A0A915K8D0"/>
<accession>A0A915K8D0</accession>
<sequence>MTTSAQILSVIAQPQPLAAVTESRTEVANAFGDMLRPVNDEVGIMEMWSFPIATTPQSLKIGVHPEVHPCRGLVMDFPAEERILSDSNDEE</sequence>
<evidence type="ECO:0000313" key="1">
    <source>
        <dbReference type="Proteomes" id="UP000887565"/>
    </source>
</evidence>